<evidence type="ECO:0000256" key="5">
    <source>
        <dbReference type="SAM" id="SignalP"/>
    </source>
</evidence>
<name>A0A846MVF5_9PROT</name>
<dbReference type="PANTHER" id="PTHR40079:SF4">
    <property type="entry name" value="GH26 DOMAIN-CONTAINING PROTEIN-RELATED"/>
    <property type="match status" value="1"/>
</dbReference>
<dbReference type="PANTHER" id="PTHR40079">
    <property type="entry name" value="MANNAN ENDO-1,4-BETA-MANNOSIDASE E-RELATED"/>
    <property type="match status" value="1"/>
</dbReference>
<keyword evidence="8" id="KW-1185">Reference proteome</keyword>
<dbReference type="Pfam" id="PF02156">
    <property type="entry name" value="Glyco_hydro_26"/>
    <property type="match status" value="1"/>
</dbReference>
<dbReference type="GO" id="GO:0006080">
    <property type="term" value="P:substituted mannan metabolic process"/>
    <property type="evidence" value="ECO:0007669"/>
    <property type="project" value="InterPro"/>
</dbReference>
<feature type="chain" id="PRO_5032599577" evidence="5">
    <location>
        <begin position="20"/>
        <end position="370"/>
    </location>
</feature>
<gene>
    <name evidence="7" type="ORF">FHS83_000517</name>
</gene>
<feature type="active site" description="Nucleophile" evidence="4">
    <location>
        <position position="281"/>
    </location>
</feature>
<dbReference type="Gene3D" id="3.20.20.80">
    <property type="entry name" value="Glycosidases"/>
    <property type="match status" value="1"/>
</dbReference>
<dbReference type="AlphaFoldDB" id="A0A846MVF5"/>
<feature type="domain" description="GH26" evidence="6">
    <location>
        <begin position="33"/>
        <end position="338"/>
    </location>
</feature>
<feature type="active site" description="Proton donor" evidence="4">
    <location>
        <position position="187"/>
    </location>
</feature>
<protein>
    <submittedName>
        <fullName evidence="7">Mannan endo-1,4-beta-mannosidase</fullName>
        <ecNumber evidence="7">3.2.1.78</ecNumber>
    </submittedName>
</protein>
<dbReference type="GO" id="GO:0016985">
    <property type="term" value="F:mannan endo-1,4-beta-mannosidase activity"/>
    <property type="evidence" value="ECO:0007669"/>
    <property type="project" value="UniProtKB-EC"/>
</dbReference>
<sequence>MRLSAILIAAGLTAFSALPAIGGAKDLALDIKGKRAAIISYLADLPSQRKTLSGTQVNEYEVYIDCTSADRLKEISGRRPAVLGLEMMNAIAYPPYSNYLIDRALTQTQAGGLVTISWHARNPVEVCQRGEYFECSQKAMSAETLRAVLTPGTREYQLWADDVHAMAKTLHALRDKGVVVLFRPYHEMNGGWFWWGKQDAMGELWDALYEELTVKEKLDNLIWVFSIDREAPDAAKYFPKKHKPDIVGTDMYEPDAASWKFPAAKTNLAKLAPNTPFVISETGLAPTQKVLDDLNPSYVLLWGDMLNIGWSKDGNCQFCNKPEAVAAFMKLPRVLSLGELPPAFRAAVSAHVTNPAPLHKPNPICPSKLH</sequence>
<dbReference type="InterPro" id="IPR022790">
    <property type="entry name" value="GH26_dom"/>
</dbReference>
<dbReference type="SUPFAM" id="SSF51445">
    <property type="entry name" value="(Trans)glycosidases"/>
    <property type="match status" value="1"/>
</dbReference>
<dbReference type="Proteomes" id="UP000570514">
    <property type="component" value="Unassembled WGS sequence"/>
</dbReference>
<keyword evidence="2 4" id="KW-0378">Hydrolase</keyword>
<proteinExistence type="inferred from homology"/>
<comment type="caution">
    <text evidence="7">The sequence shown here is derived from an EMBL/GenBank/DDBJ whole genome shotgun (WGS) entry which is preliminary data.</text>
</comment>
<evidence type="ECO:0000256" key="3">
    <source>
        <dbReference type="ARBA" id="ARBA00023295"/>
    </source>
</evidence>
<evidence type="ECO:0000256" key="4">
    <source>
        <dbReference type="PROSITE-ProRule" id="PRU01100"/>
    </source>
</evidence>
<comment type="similarity">
    <text evidence="1 4">Belongs to the glycosyl hydrolase 26 family.</text>
</comment>
<reference evidence="7 8" key="1">
    <citation type="submission" date="2020-03" db="EMBL/GenBank/DDBJ databases">
        <title>Genomic Encyclopedia of Type Strains, Phase IV (KMG-IV): sequencing the most valuable type-strain genomes for metagenomic binning, comparative biology and taxonomic classification.</title>
        <authorList>
            <person name="Goeker M."/>
        </authorList>
    </citation>
    <scope>NUCLEOTIDE SEQUENCE [LARGE SCALE GENOMIC DNA]</scope>
    <source>
        <strain evidence="7 8">DSM 19867</strain>
    </source>
</reference>
<evidence type="ECO:0000313" key="7">
    <source>
        <dbReference type="EMBL" id="NIK87199.1"/>
    </source>
</evidence>
<keyword evidence="5" id="KW-0732">Signal</keyword>
<keyword evidence="3 4" id="KW-0326">Glycosidase</keyword>
<dbReference type="RefSeq" id="WP_167080591.1">
    <property type="nucleotide sequence ID" value="NZ_BAAADC010000001.1"/>
</dbReference>
<evidence type="ECO:0000259" key="6">
    <source>
        <dbReference type="PROSITE" id="PS51764"/>
    </source>
</evidence>
<evidence type="ECO:0000256" key="1">
    <source>
        <dbReference type="ARBA" id="ARBA00007754"/>
    </source>
</evidence>
<dbReference type="EC" id="3.2.1.78" evidence="7"/>
<dbReference type="InterPro" id="IPR017853">
    <property type="entry name" value="GH"/>
</dbReference>
<dbReference type="EMBL" id="JAASRM010000001">
    <property type="protein sequence ID" value="NIK87199.1"/>
    <property type="molecule type" value="Genomic_DNA"/>
</dbReference>
<evidence type="ECO:0000313" key="8">
    <source>
        <dbReference type="Proteomes" id="UP000570514"/>
    </source>
</evidence>
<dbReference type="PRINTS" id="PR00739">
    <property type="entry name" value="GLHYDRLASE26"/>
</dbReference>
<feature type="signal peptide" evidence="5">
    <location>
        <begin position="1"/>
        <end position="19"/>
    </location>
</feature>
<organism evidence="7 8">
    <name type="scientific">Rhizomicrobium palustre</name>
    <dbReference type="NCBI Taxonomy" id="189966"/>
    <lineage>
        <taxon>Bacteria</taxon>
        <taxon>Pseudomonadati</taxon>
        <taxon>Pseudomonadota</taxon>
        <taxon>Alphaproteobacteria</taxon>
        <taxon>Micropepsales</taxon>
        <taxon>Micropepsaceae</taxon>
        <taxon>Rhizomicrobium</taxon>
    </lineage>
</organism>
<evidence type="ECO:0000256" key="2">
    <source>
        <dbReference type="ARBA" id="ARBA00022801"/>
    </source>
</evidence>
<dbReference type="PROSITE" id="PS51764">
    <property type="entry name" value="GH26"/>
    <property type="match status" value="1"/>
</dbReference>
<accession>A0A846MVF5</accession>
<dbReference type="InterPro" id="IPR000805">
    <property type="entry name" value="Glyco_hydro_26"/>
</dbReference>